<accession>A0AAE0VFU7</accession>
<dbReference type="AlphaFoldDB" id="A0AAE0VFU7"/>
<dbReference type="Proteomes" id="UP001195483">
    <property type="component" value="Unassembled WGS sequence"/>
</dbReference>
<reference evidence="1" key="1">
    <citation type="journal article" date="2021" name="Genome Biol. Evol.">
        <title>A High-Quality Reference Genome for a Parasitic Bivalve with Doubly Uniparental Inheritance (Bivalvia: Unionida).</title>
        <authorList>
            <person name="Smith C.H."/>
        </authorList>
    </citation>
    <scope>NUCLEOTIDE SEQUENCE</scope>
    <source>
        <strain evidence="1">CHS0354</strain>
    </source>
</reference>
<sequence>METAKQEVHLRVVDEYRQKDSHVYLGNIQFEVMRDKRDGAFYNIHKGSLPLTLPKVSTLSLYQQVNWLSVIFPTPNFDLPIMKHTSHESSQNKFRKS</sequence>
<evidence type="ECO:0000313" key="1">
    <source>
        <dbReference type="EMBL" id="KAK3576629.1"/>
    </source>
</evidence>
<organism evidence="1 2">
    <name type="scientific">Potamilus streckersoni</name>
    <dbReference type="NCBI Taxonomy" id="2493646"/>
    <lineage>
        <taxon>Eukaryota</taxon>
        <taxon>Metazoa</taxon>
        <taxon>Spiralia</taxon>
        <taxon>Lophotrochozoa</taxon>
        <taxon>Mollusca</taxon>
        <taxon>Bivalvia</taxon>
        <taxon>Autobranchia</taxon>
        <taxon>Heteroconchia</taxon>
        <taxon>Palaeoheterodonta</taxon>
        <taxon>Unionida</taxon>
        <taxon>Unionoidea</taxon>
        <taxon>Unionidae</taxon>
        <taxon>Ambleminae</taxon>
        <taxon>Lampsilini</taxon>
        <taxon>Potamilus</taxon>
    </lineage>
</organism>
<keyword evidence="2" id="KW-1185">Reference proteome</keyword>
<dbReference type="EMBL" id="JAEAOA010001402">
    <property type="protein sequence ID" value="KAK3576629.1"/>
    <property type="molecule type" value="Genomic_DNA"/>
</dbReference>
<evidence type="ECO:0000313" key="2">
    <source>
        <dbReference type="Proteomes" id="UP001195483"/>
    </source>
</evidence>
<name>A0AAE0VFU7_9BIVA</name>
<reference evidence="1" key="2">
    <citation type="journal article" date="2021" name="Genome Biol. Evol.">
        <title>Developing a high-quality reference genome for a parasitic bivalve with doubly uniparental inheritance (Bivalvia: Unionida).</title>
        <authorList>
            <person name="Smith C.H."/>
        </authorList>
    </citation>
    <scope>NUCLEOTIDE SEQUENCE</scope>
    <source>
        <strain evidence="1">CHS0354</strain>
        <tissue evidence="1">Mantle</tissue>
    </source>
</reference>
<comment type="caution">
    <text evidence="1">The sequence shown here is derived from an EMBL/GenBank/DDBJ whole genome shotgun (WGS) entry which is preliminary data.</text>
</comment>
<proteinExistence type="predicted"/>
<gene>
    <name evidence="1" type="ORF">CHS0354_023147</name>
</gene>
<reference evidence="1" key="3">
    <citation type="submission" date="2023-05" db="EMBL/GenBank/DDBJ databases">
        <authorList>
            <person name="Smith C.H."/>
        </authorList>
    </citation>
    <scope>NUCLEOTIDE SEQUENCE</scope>
    <source>
        <strain evidence="1">CHS0354</strain>
        <tissue evidence="1">Mantle</tissue>
    </source>
</reference>
<protein>
    <submittedName>
        <fullName evidence="1">Uncharacterized protein</fullName>
    </submittedName>
</protein>